<accession>A0A5J4V234</accession>
<protein>
    <submittedName>
        <fullName evidence="1">Uncharacterized protein</fullName>
    </submittedName>
</protein>
<dbReference type="Proteomes" id="UP000324800">
    <property type="component" value="Unassembled WGS sequence"/>
</dbReference>
<gene>
    <name evidence="1" type="ORF">EZS28_027706</name>
</gene>
<proteinExistence type="predicted"/>
<reference evidence="1 2" key="1">
    <citation type="submission" date="2019-03" db="EMBL/GenBank/DDBJ databases">
        <title>Single cell metagenomics reveals metabolic interactions within the superorganism composed of flagellate Streblomastix strix and complex community of Bacteroidetes bacteria on its surface.</title>
        <authorList>
            <person name="Treitli S.C."/>
            <person name="Kolisko M."/>
            <person name="Husnik F."/>
            <person name="Keeling P."/>
            <person name="Hampl V."/>
        </authorList>
    </citation>
    <scope>NUCLEOTIDE SEQUENCE [LARGE SCALE GENOMIC DNA]</scope>
    <source>
        <strain evidence="1">ST1C</strain>
    </source>
</reference>
<name>A0A5J4V234_9EUKA</name>
<evidence type="ECO:0000313" key="1">
    <source>
        <dbReference type="EMBL" id="KAA6376768.1"/>
    </source>
</evidence>
<sequence length="97" mass="10697">MEIVEYASAEEQLQLTEGQLNGPTYRFLLSGPETVTIATTRSWCICKGVLLAEPSVFASSAIPNSSAFRNFVTNIISKEIQKIVKQLLKLPSFTFIA</sequence>
<dbReference type="EMBL" id="SNRW01010297">
    <property type="protein sequence ID" value="KAA6376768.1"/>
    <property type="molecule type" value="Genomic_DNA"/>
</dbReference>
<evidence type="ECO:0000313" key="2">
    <source>
        <dbReference type="Proteomes" id="UP000324800"/>
    </source>
</evidence>
<dbReference type="AlphaFoldDB" id="A0A5J4V234"/>
<comment type="caution">
    <text evidence="1">The sequence shown here is derived from an EMBL/GenBank/DDBJ whole genome shotgun (WGS) entry which is preliminary data.</text>
</comment>
<organism evidence="1 2">
    <name type="scientific">Streblomastix strix</name>
    <dbReference type="NCBI Taxonomy" id="222440"/>
    <lineage>
        <taxon>Eukaryota</taxon>
        <taxon>Metamonada</taxon>
        <taxon>Preaxostyla</taxon>
        <taxon>Oxymonadida</taxon>
        <taxon>Streblomastigidae</taxon>
        <taxon>Streblomastix</taxon>
    </lineage>
</organism>